<organism evidence="18 19">
    <name type="scientific">Miscanthus lutarioriparius</name>
    <dbReference type="NCBI Taxonomy" id="422564"/>
    <lineage>
        <taxon>Eukaryota</taxon>
        <taxon>Viridiplantae</taxon>
        <taxon>Streptophyta</taxon>
        <taxon>Embryophyta</taxon>
        <taxon>Tracheophyta</taxon>
        <taxon>Spermatophyta</taxon>
        <taxon>Magnoliopsida</taxon>
        <taxon>Liliopsida</taxon>
        <taxon>Poales</taxon>
        <taxon>Poaceae</taxon>
        <taxon>PACMAD clade</taxon>
        <taxon>Panicoideae</taxon>
        <taxon>Andropogonodae</taxon>
        <taxon>Andropogoneae</taxon>
        <taxon>Saccharinae</taxon>
        <taxon>Miscanthus</taxon>
    </lineage>
</organism>
<feature type="region of interest" description="Disordered" evidence="15">
    <location>
        <begin position="39"/>
        <end position="73"/>
    </location>
</feature>
<name>A0A811MEH6_9POAL</name>
<keyword evidence="19" id="KW-1185">Reference proteome</keyword>
<evidence type="ECO:0000256" key="2">
    <source>
        <dbReference type="ARBA" id="ARBA00022679"/>
    </source>
</evidence>
<feature type="domain" description="Integrase zinc-binding" evidence="16">
    <location>
        <begin position="518"/>
        <end position="566"/>
    </location>
</feature>
<evidence type="ECO:0000256" key="10">
    <source>
        <dbReference type="ARBA" id="ARBA00022908"/>
    </source>
</evidence>
<keyword evidence="9" id="KW-0460">Magnesium</keyword>
<keyword evidence="11" id="KW-0695">RNA-directed DNA polymerase</keyword>
<keyword evidence="14" id="KW-0233">DNA recombination</keyword>
<evidence type="ECO:0000259" key="16">
    <source>
        <dbReference type="Pfam" id="PF17921"/>
    </source>
</evidence>
<evidence type="ECO:0000256" key="5">
    <source>
        <dbReference type="ARBA" id="ARBA00022723"/>
    </source>
</evidence>
<dbReference type="GO" id="GO:0003964">
    <property type="term" value="F:RNA-directed DNA polymerase activity"/>
    <property type="evidence" value="ECO:0007669"/>
    <property type="project" value="UniProtKB-KW"/>
</dbReference>
<comment type="caution">
    <text evidence="18">The sequence shown here is derived from an EMBL/GenBank/DDBJ whole genome shotgun (WGS) entry which is preliminary data.</text>
</comment>
<evidence type="ECO:0000256" key="8">
    <source>
        <dbReference type="ARBA" id="ARBA00022801"/>
    </source>
</evidence>
<dbReference type="GO" id="GO:0004519">
    <property type="term" value="F:endonuclease activity"/>
    <property type="evidence" value="ECO:0007669"/>
    <property type="project" value="UniProtKB-KW"/>
</dbReference>
<dbReference type="OrthoDB" id="779927at2759"/>
<keyword evidence="2" id="KW-0808">Transferase</keyword>
<reference evidence="18" key="1">
    <citation type="submission" date="2020-10" db="EMBL/GenBank/DDBJ databases">
        <authorList>
            <person name="Han B."/>
            <person name="Lu T."/>
            <person name="Zhao Q."/>
            <person name="Huang X."/>
            <person name="Zhao Y."/>
        </authorList>
    </citation>
    <scope>NUCLEOTIDE SEQUENCE</scope>
</reference>
<evidence type="ECO:0000256" key="3">
    <source>
        <dbReference type="ARBA" id="ARBA00022695"/>
    </source>
</evidence>
<dbReference type="EMBL" id="CAJGYO010000001">
    <property type="protein sequence ID" value="CAD6203656.1"/>
    <property type="molecule type" value="Genomic_DNA"/>
</dbReference>
<dbReference type="Gene3D" id="1.10.340.70">
    <property type="match status" value="1"/>
</dbReference>
<keyword evidence="5" id="KW-0479">Metal-binding</keyword>
<dbReference type="InterPro" id="IPR021109">
    <property type="entry name" value="Peptidase_aspartic_dom_sf"/>
</dbReference>
<gene>
    <name evidence="18" type="ORF">NCGR_LOCUS1799</name>
</gene>
<dbReference type="InterPro" id="IPR050951">
    <property type="entry name" value="Retrovirus_Pol_polyprotein"/>
</dbReference>
<keyword evidence="12" id="KW-0239">DNA-directed DNA polymerase</keyword>
<dbReference type="InterPro" id="IPR001969">
    <property type="entry name" value="Aspartic_peptidase_AS"/>
</dbReference>
<dbReference type="InterPro" id="IPR056924">
    <property type="entry name" value="SH3_Tf2-1"/>
</dbReference>
<dbReference type="SUPFAM" id="SSF50630">
    <property type="entry name" value="Acid proteases"/>
    <property type="match status" value="1"/>
</dbReference>
<dbReference type="PANTHER" id="PTHR37984">
    <property type="entry name" value="PROTEIN CBG26694"/>
    <property type="match status" value="1"/>
</dbReference>
<evidence type="ECO:0000313" key="19">
    <source>
        <dbReference type="Proteomes" id="UP000604825"/>
    </source>
</evidence>
<evidence type="ECO:0000256" key="1">
    <source>
        <dbReference type="ARBA" id="ARBA00022670"/>
    </source>
</evidence>
<dbReference type="GO" id="GO:0003677">
    <property type="term" value="F:DNA binding"/>
    <property type="evidence" value="ECO:0007669"/>
    <property type="project" value="UniProtKB-KW"/>
</dbReference>
<dbReference type="Pfam" id="PF24626">
    <property type="entry name" value="SH3_Tf2-1"/>
    <property type="match status" value="1"/>
</dbReference>
<dbReference type="CDD" id="cd00303">
    <property type="entry name" value="retropepsin_like"/>
    <property type="match status" value="1"/>
</dbReference>
<evidence type="ECO:0000256" key="9">
    <source>
        <dbReference type="ARBA" id="ARBA00022842"/>
    </source>
</evidence>
<dbReference type="GO" id="GO:0003887">
    <property type="term" value="F:DNA-directed DNA polymerase activity"/>
    <property type="evidence" value="ECO:0007669"/>
    <property type="project" value="UniProtKB-KW"/>
</dbReference>
<keyword evidence="1" id="KW-0645">Protease</keyword>
<dbReference type="PANTHER" id="PTHR37984:SF5">
    <property type="entry name" value="PROTEIN NYNRIN-LIKE"/>
    <property type="match status" value="1"/>
</dbReference>
<dbReference type="GO" id="GO:0015074">
    <property type="term" value="P:DNA integration"/>
    <property type="evidence" value="ECO:0007669"/>
    <property type="project" value="UniProtKB-KW"/>
</dbReference>
<evidence type="ECO:0000256" key="7">
    <source>
        <dbReference type="ARBA" id="ARBA00022759"/>
    </source>
</evidence>
<dbReference type="Gene3D" id="2.40.70.10">
    <property type="entry name" value="Acid Proteases"/>
    <property type="match status" value="1"/>
</dbReference>
<evidence type="ECO:0000313" key="18">
    <source>
        <dbReference type="EMBL" id="CAD6203656.1"/>
    </source>
</evidence>
<dbReference type="GO" id="GO:0004190">
    <property type="term" value="F:aspartic-type endopeptidase activity"/>
    <property type="evidence" value="ECO:0007669"/>
    <property type="project" value="UniProtKB-KW"/>
</dbReference>
<proteinExistence type="predicted"/>
<dbReference type="SUPFAM" id="SSF56672">
    <property type="entry name" value="DNA/RNA polymerases"/>
    <property type="match status" value="1"/>
</dbReference>
<keyword evidence="3" id="KW-0548">Nucleotidyltransferase</keyword>
<dbReference type="Pfam" id="PF17921">
    <property type="entry name" value="Integrase_H2C2"/>
    <property type="match status" value="1"/>
</dbReference>
<evidence type="ECO:0000259" key="17">
    <source>
        <dbReference type="Pfam" id="PF24626"/>
    </source>
</evidence>
<evidence type="ECO:0000256" key="12">
    <source>
        <dbReference type="ARBA" id="ARBA00022932"/>
    </source>
</evidence>
<keyword evidence="10" id="KW-0229">DNA integration</keyword>
<dbReference type="GO" id="GO:0046872">
    <property type="term" value="F:metal ion binding"/>
    <property type="evidence" value="ECO:0007669"/>
    <property type="project" value="UniProtKB-KW"/>
</dbReference>
<sequence>MKSKLLLMESFNRWRPEVDHSSTELTMEIKTLTSRVEALEANTAPPSAPKREEEGRAMKPTTRTSPQGNDGGTLVLTHPLANDDVFFVSKFLQGLHPNIRAAIVLHKPRTVDVALSLALMQADVLESQPKYFGKRHYRDYSKYQGKPPQAAAPGILGAPPAEEAKPKWEDKWTTLRAQRRAQGLCMKCGEKWGTNHKCPEKVSLHILEEVMELFPEAIKSEPTSNESSDDEVFSLSQAATVGVQGRKTIKITGLVNSQEILILIDSGSSSSFLSEKPADTLKCVLTSAPPVSVTAANGEKLLSQQQVLNFTWWTQGHTFSTNVRILPLPYYDMVLGMDWPERFSPMWIYWKRKLLRFTHAGQRISLKGVKDKLSTCHKLKARKLKVTKWKSYLQHQEFTIATDHKSLIHLGEQKLQEGMQHKAFLKLLGLQYKILYKKGLENKVADSLSRQAEPGTVAAISTNTPRWLEIIVEGYTKDDQTKQLLTELSITGSNNKGFSLSDGLIKYKNRIWLGNHTEAHRAVLLALHSSGLGGHSGITATYHKVRALFAWPNLKQSVTNYINACEALYGYPPKHFGITLTDACSTPDLEDWLQSRNMMLQHIQHNLARAQECMKHQANKNRQERTFAVGDWVYVKLQPYIQQSVARRTNQKLSYKYFRPYLVLQTVGKVAYKLQLPTNSQIHPVLRVSQLKKALPPNTTLSTDDELQLLYMLEGLPSSQVLDKRLHLVGRRVVPVALLQRESCPVHWATWERATAIPASLIQSSGSASRGHAAA</sequence>
<feature type="domain" description="Tf2-1-like SH3-like" evidence="17">
    <location>
        <begin position="630"/>
        <end position="694"/>
    </location>
</feature>
<dbReference type="PROSITE" id="PS00141">
    <property type="entry name" value="ASP_PROTEASE"/>
    <property type="match status" value="1"/>
</dbReference>
<keyword evidence="8" id="KW-0378">Hydrolase</keyword>
<dbReference type="GO" id="GO:0006310">
    <property type="term" value="P:DNA recombination"/>
    <property type="evidence" value="ECO:0007669"/>
    <property type="project" value="UniProtKB-KW"/>
</dbReference>
<evidence type="ECO:0000256" key="15">
    <source>
        <dbReference type="SAM" id="MobiDB-lite"/>
    </source>
</evidence>
<dbReference type="InterPro" id="IPR043502">
    <property type="entry name" value="DNA/RNA_pol_sf"/>
</dbReference>
<evidence type="ECO:0000256" key="13">
    <source>
        <dbReference type="ARBA" id="ARBA00023125"/>
    </source>
</evidence>
<dbReference type="GO" id="GO:0006508">
    <property type="term" value="P:proteolysis"/>
    <property type="evidence" value="ECO:0007669"/>
    <property type="project" value="UniProtKB-KW"/>
</dbReference>
<dbReference type="AlphaFoldDB" id="A0A811MEH6"/>
<dbReference type="Proteomes" id="UP000604825">
    <property type="component" value="Unassembled WGS sequence"/>
</dbReference>
<dbReference type="Pfam" id="PF08284">
    <property type="entry name" value="RVP_2"/>
    <property type="match status" value="1"/>
</dbReference>
<keyword evidence="6" id="KW-0064">Aspartyl protease</keyword>
<accession>A0A811MEH6</accession>
<evidence type="ECO:0000256" key="4">
    <source>
        <dbReference type="ARBA" id="ARBA00022722"/>
    </source>
</evidence>
<keyword evidence="13" id="KW-0238">DNA-binding</keyword>
<evidence type="ECO:0000256" key="14">
    <source>
        <dbReference type="ARBA" id="ARBA00023172"/>
    </source>
</evidence>
<evidence type="ECO:0000256" key="6">
    <source>
        <dbReference type="ARBA" id="ARBA00022750"/>
    </source>
</evidence>
<keyword evidence="7" id="KW-0255">Endonuclease</keyword>
<protein>
    <submittedName>
        <fullName evidence="18">Uncharacterized protein</fullName>
    </submittedName>
</protein>
<evidence type="ECO:0000256" key="11">
    <source>
        <dbReference type="ARBA" id="ARBA00022918"/>
    </source>
</evidence>
<keyword evidence="4" id="KW-0540">Nuclease</keyword>
<dbReference type="InterPro" id="IPR041588">
    <property type="entry name" value="Integrase_H2C2"/>
</dbReference>